<organism evidence="1">
    <name type="scientific">uncultured bacterium W5-15b</name>
    <dbReference type="NCBI Taxonomy" id="1130997"/>
    <lineage>
        <taxon>Bacteria</taxon>
        <taxon>environmental samples</taxon>
    </lineage>
</organism>
<dbReference type="AlphaFoldDB" id="H9BX04"/>
<reference evidence="1" key="1">
    <citation type="submission" date="2011-11" db="EMBL/GenBank/DDBJ databases">
        <title>Construction and analysis of a metagenome of deep-sea sediment.</title>
        <authorList>
            <person name="Huo Y.-Y."/>
            <person name="Cheng H."/>
            <person name="Wu M."/>
        </authorList>
    </citation>
    <scope>NUCLEOTIDE SEQUENCE</scope>
</reference>
<evidence type="ECO:0000313" key="1">
    <source>
        <dbReference type="EMBL" id="AFD03326.1"/>
    </source>
</evidence>
<proteinExistence type="predicted"/>
<sequence>MFKLKKLLNGLSYLIEKMKGQKIYAHINLEKGERSELAEMASNLL</sequence>
<dbReference type="EMBL" id="JQ085822">
    <property type="protein sequence ID" value="AFD03326.1"/>
    <property type="molecule type" value="Genomic_DNA"/>
</dbReference>
<accession>H9BX04</accession>
<name>H9BX04_9BACT</name>
<protein>
    <submittedName>
        <fullName evidence="1">PhoH family protein</fullName>
    </submittedName>
</protein>